<dbReference type="EMBL" id="KZ293721">
    <property type="protein sequence ID" value="PBK82111.1"/>
    <property type="molecule type" value="Genomic_DNA"/>
</dbReference>
<organism evidence="2 3">
    <name type="scientific">Armillaria gallica</name>
    <name type="common">Bulbous honey fungus</name>
    <name type="synonym">Armillaria bulbosa</name>
    <dbReference type="NCBI Taxonomy" id="47427"/>
    <lineage>
        <taxon>Eukaryota</taxon>
        <taxon>Fungi</taxon>
        <taxon>Dikarya</taxon>
        <taxon>Basidiomycota</taxon>
        <taxon>Agaricomycotina</taxon>
        <taxon>Agaricomycetes</taxon>
        <taxon>Agaricomycetidae</taxon>
        <taxon>Agaricales</taxon>
        <taxon>Marasmiineae</taxon>
        <taxon>Physalacriaceae</taxon>
        <taxon>Armillaria</taxon>
    </lineage>
</organism>
<feature type="region of interest" description="Disordered" evidence="1">
    <location>
        <begin position="376"/>
        <end position="396"/>
    </location>
</feature>
<dbReference type="InParanoid" id="A0A2H3CGC2"/>
<dbReference type="OrthoDB" id="5303367at2759"/>
<name>A0A2H3CGC2_ARMGA</name>
<evidence type="ECO:0008006" key="4">
    <source>
        <dbReference type="Google" id="ProtNLM"/>
    </source>
</evidence>
<reference evidence="3" key="1">
    <citation type="journal article" date="2017" name="Nat. Ecol. Evol.">
        <title>Genome expansion and lineage-specific genetic innovations in the forest pathogenic fungi Armillaria.</title>
        <authorList>
            <person name="Sipos G."/>
            <person name="Prasanna A.N."/>
            <person name="Walter M.C."/>
            <person name="O'Connor E."/>
            <person name="Balint B."/>
            <person name="Krizsan K."/>
            <person name="Kiss B."/>
            <person name="Hess J."/>
            <person name="Varga T."/>
            <person name="Slot J."/>
            <person name="Riley R."/>
            <person name="Boka B."/>
            <person name="Rigling D."/>
            <person name="Barry K."/>
            <person name="Lee J."/>
            <person name="Mihaltcheva S."/>
            <person name="LaButti K."/>
            <person name="Lipzen A."/>
            <person name="Waldron R."/>
            <person name="Moloney N.M."/>
            <person name="Sperisen C."/>
            <person name="Kredics L."/>
            <person name="Vagvoelgyi C."/>
            <person name="Patrignani A."/>
            <person name="Fitzpatrick D."/>
            <person name="Nagy I."/>
            <person name="Doyle S."/>
            <person name="Anderson J.B."/>
            <person name="Grigoriev I.V."/>
            <person name="Gueldener U."/>
            <person name="Muensterkoetter M."/>
            <person name="Nagy L.G."/>
        </authorList>
    </citation>
    <scope>NUCLEOTIDE SEQUENCE [LARGE SCALE GENOMIC DNA]</scope>
    <source>
        <strain evidence="3">Ar21-2</strain>
    </source>
</reference>
<protein>
    <recommendedName>
        <fullName evidence="4">Heterokaryon incompatibility domain-containing protein</fullName>
    </recommendedName>
</protein>
<keyword evidence="3" id="KW-1185">Reference proteome</keyword>
<evidence type="ECO:0000313" key="3">
    <source>
        <dbReference type="Proteomes" id="UP000217790"/>
    </source>
</evidence>
<gene>
    <name evidence="2" type="ORF">ARMGADRAFT_1090658</name>
</gene>
<sequence>MDMIEAFLFEKTALVATYLETYACISVDLFGGQARDSKRSIGVEVTNVHSRSDSYSSILNEHTDGPQEPTSQIHSVAEDRNDGVLRMHTVLCVPVADLAWTTICLDLLAMPRNFRLVNCAASIDFNELQIIEFPNISSDAPMTSYKPTLWTDRAWTLQEASAPGKEKVKCLYKSTHASFQDFLDEECPEGTKYGFDLTNLSEVVETAVEAGRSAACEMSFLCFRFWIGIGRFNVDEPGIWEQREKFPLRIITVEVAELLHIPLYFETTRSVAALWALAYTRVNLNVEQFLPEERTKATIKLIQEVMKLYMVMPEMSESGRAYFSTTTGKVLAIDAICAEERRRAGGLPNPTPKGEMTDSVYTSCLRLRLRWSSSRLGESGKDGGEIGEYDEGLRCP</sequence>
<evidence type="ECO:0000313" key="2">
    <source>
        <dbReference type="EMBL" id="PBK82111.1"/>
    </source>
</evidence>
<dbReference type="AlphaFoldDB" id="A0A2H3CGC2"/>
<evidence type="ECO:0000256" key="1">
    <source>
        <dbReference type="SAM" id="MobiDB-lite"/>
    </source>
</evidence>
<dbReference type="Proteomes" id="UP000217790">
    <property type="component" value="Unassembled WGS sequence"/>
</dbReference>
<proteinExistence type="predicted"/>
<accession>A0A2H3CGC2</accession>
<dbReference type="STRING" id="47427.A0A2H3CGC2"/>